<dbReference type="EMBL" id="JANPWB010000006">
    <property type="protein sequence ID" value="KAJ1180597.1"/>
    <property type="molecule type" value="Genomic_DNA"/>
</dbReference>
<reference evidence="1" key="1">
    <citation type="journal article" date="2022" name="bioRxiv">
        <title>Sequencing and chromosome-scale assembly of the giantPleurodeles waltlgenome.</title>
        <authorList>
            <person name="Brown T."/>
            <person name="Elewa A."/>
            <person name="Iarovenko S."/>
            <person name="Subramanian E."/>
            <person name="Araus A.J."/>
            <person name="Petzold A."/>
            <person name="Susuki M."/>
            <person name="Suzuki K.-i.T."/>
            <person name="Hayashi T."/>
            <person name="Toyoda A."/>
            <person name="Oliveira C."/>
            <person name="Osipova E."/>
            <person name="Leigh N.D."/>
            <person name="Simon A."/>
            <person name="Yun M.H."/>
        </authorList>
    </citation>
    <scope>NUCLEOTIDE SEQUENCE</scope>
    <source>
        <strain evidence="1">20211129_DDA</strain>
        <tissue evidence="1">Liver</tissue>
    </source>
</reference>
<accession>A0AAV7TVB4</accession>
<evidence type="ECO:0000313" key="1">
    <source>
        <dbReference type="EMBL" id="KAJ1180597.1"/>
    </source>
</evidence>
<organism evidence="1 2">
    <name type="scientific">Pleurodeles waltl</name>
    <name type="common">Iberian ribbed newt</name>
    <dbReference type="NCBI Taxonomy" id="8319"/>
    <lineage>
        <taxon>Eukaryota</taxon>
        <taxon>Metazoa</taxon>
        <taxon>Chordata</taxon>
        <taxon>Craniata</taxon>
        <taxon>Vertebrata</taxon>
        <taxon>Euteleostomi</taxon>
        <taxon>Amphibia</taxon>
        <taxon>Batrachia</taxon>
        <taxon>Caudata</taxon>
        <taxon>Salamandroidea</taxon>
        <taxon>Salamandridae</taxon>
        <taxon>Pleurodelinae</taxon>
        <taxon>Pleurodeles</taxon>
    </lineage>
</organism>
<proteinExistence type="predicted"/>
<comment type="caution">
    <text evidence="1">The sequence shown here is derived from an EMBL/GenBank/DDBJ whole genome shotgun (WGS) entry which is preliminary data.</text>
</comment>
<keyword evidence="2" id="KW-1185">Reference proteome</keyword>
<sequence>MPGGRSRSKPSGKPAQQLLFSEALQLNKLTPSPAQSPDMAVTEQATTMDCILQEITEVSRRLKGMEIAKTSLTSETKSVSLDIAGFQSRVTGLEHRMVTVEDHVHMVLDKDQELEFLCSKLIDLEDRSWRDNICLFSFPLCLSTTDQNSLRTTIGVPESTSPGP</sequence>
<gene>
    <name evidence="1" type="ORF">NDU88_005818</name>
</gene>
<evidence type="ECO:0000313" key="2">
    <source>
        <dbReference type="Proteomes" id="UP001066276"/>
    </source>
</evidence>
<name>A0AAV7TVB4_PLEWA</name>
<protein>
    <submittedName>
        <fullName evidence="1">Uncharacterized protein</fullName>
    </submittedName>
</protein>
<dbReference type="Proteomes" id="UP001066276">
    <property type="component" value="Chromosome 3_2"/>
</dbReference>
<dbReference type="AlphaFoldDB" id="A0AAV7TVB4"/>